<dbReference type="EMBL" id="QXFT01000279">
    <property type="protein sequence ID" value="KAE9348638.1"/>
    <property type="molecule type" value="Genomic_DNA"/>
</dbReference>
<evidence type="ECO:0000313" key="4">
    <source>
        <dbReference type="Proteomes" id="UP000429607"/>
    </source>
</evidence>
<keyword evidence="5" id="KW-1185">Reference proteome</keyword>
<name>A0A6A3ND06_9STRA</name>
<proteinExistence type="predicted"/>
<feature type="transmembrane region" description="Helical" evidence="1">
    <location>
        <begin position="21"/>
        <end position="42"/>
    </location>
</feature>
<keyword evidence="1" id="KW-0472">Membrane</keyword>
<keyword evidence="1" id="KW-1133">Transmembrane helix</keyword>
<evidence type="ECO:0000313" key="5">
    <source>
        <dbReference type="Proteomes" id="UP000434957"/>
    </source>
</evidence>
<reference evidence="2 4" key="1">
    <citation type="submission" date="2018-09" db="EMBL/GenBank/DDBJ databases">
        <title>Genomic investigation of the strawberry pathogen Phytophthora fragariae indicates pathogenicity is determined by transcriptional variation in three key races.</title>
        <authorList>
            <person name="Adams T.M."/>
            <person name="Armitage A.D."/>
            <person name="Sobczyk M.K."/>
            <person name="Bates H.J."/>
            <person name="Dunwell J.M."/>
            <person name="Nellist C.F."/>
            <person name="Harrison R.J."/>
        </authorList>
    </citation>
    <scope>NUCLEOTIDE SEQUENCE [LARGE SCALE GENOMIC DNA]</scope>
    <source>
        <strain evidence="2 4">SCRP249</strain>
        <strain evidence="3 5">SCRP333</strain>
    </source>
</reference>
<gene>
    <name evidence="2" type="ORF">PR001_g6598</name>
    <name evidence="3" type="ORF">PR003_g6313</name>
</gene>
<evidence type="ECO:0000256" key="1">
    <source>
        <dbReference type="SAM" id="Phobius"/>
    </source>
</evidence>
<sequence length="99" mass="10386">MRAVSATARLSRELTSRCCGLLWQSLCSASLLLLAIFAPGLAPPPPQHQQLSLPARAVLLMQAGLAGSCRADPSHGQDRSLLGAPGQVQVTTYRVAPLV</sequence>
<dbReference type="EMBL" id="QXFV01000312">
    <property type="protein sequence ID" value="KAE9041494.1"/>
    <property type="molecule type" value="Genomic_DNA"/>
</dbReference>
<dbReference type="Proteomes" id="UP000429607">
    <property type="component" value="Unassembled WGS sequence"/>
</dbReference>
<organism evidence="2 4">
    <name type="scientific">Phytophthora rubi</name>
    <dbReference type="NCBI Taxonomy" id="129364"/>
    <lineage>
        <taxon>Eukaryota</taxon>
        <taxon>Sar</taxon>
        <taxon>Stramenopiles</taxon>
        <taxon>Oomycota</taxon>
        <taxon>Peronosporomycetes</taxon>
        <taxon>Peronosporales</taxon>
        <taxon>Peronosporaceae</taxon>
        <taxon>Phytophthora</taxon>
    </lineage>
</organism>
<evidence type="ECO:0000313" key="2">
    <source>
        <dbReference type="EMBL" id="KAE9041494.1"/>
    </source>
</evidence>
<dbReference type="Proteomes" id="UP000434957">
    <property type="component" value="Unassembled WGS sequence"/>
</dbReference>
<keyword evidence="1" id="KW-0812">Transmembrane</keyword>
<comment type="caution">
    <text evidence="2">The sequence shown here is derived from an EMBL/GenBank/DDBJ whole genome shotgun (WGS) entry which is preliminary data.</text>
</comment>
<evidence type="ECO:0000313" key="3">
    <source>
        <dbReference type="EMBL" id="KAE9348638.1"/>
    </source>
</evidence>
<dbReference type="AlphaFoldDB" id="A0A6A3ND06"/>
<protein>
    <submittedName>
        <fullName evidence="2">Uncharacterized protein</fullName>
    </submittedName>
</protein>
<accession>A0A6A3ND06</accession>